<dbReference type="KEGG" id="zca:113920351"/>
<dbReference type="AlphaFoldDB" id="A0A6J2CQ60"/>
<protein>
    <submittedName>
        <fullName evidence="3">Atherin-like</fullName>
    </submittedName>
</protein>
<evidence type="ECO:0000256" key="1">
    <source>
        <dbReference type="SAM" id="MobiDB-lite"/>
    </source>
</evidence>
<dbReference type="GeneID" id="113920351"/>
<organism evidence="2 3">
    <name type="scientific">Zalophus californianus</name>
    <name type="common">California sealion</name>
    <dbReference type="NCBI Taxonomy" id="9704"/>
    <lineage>
        <taxon>Eukaryota</taxon>
        <taxon>Metazoa</taxon>
        <taxon>Chordata</taxon>
        <taxon>Craniata</taxon>
        <taxon>Vertebrata</taxon>
        <taxon>Euteleostomi</taxon>
        <taxon>Mammalia</taxon>
        <taxon>Eutheria</taxon>
        <taxon>Laurasiatheria</taxon>
        <taxon>Carnivora</taxon>
        <taxon>Caniformia</taxon>
        <taxon>Pinnipedia</taxon>
        <taxon>Otariidae</taxon>
        <taxon>Zalophus</taxon>
    </lineage>
</organism>
<proteinExistence type="predicted"/>
<dbReference type="RefSeq" id="XP_027446465.1">
    <property type="nucleotide sequence ID" value="XM_027590664.1"/>
</dbReference>
<feature type="compositionally biased region" description="Basic and acidic residues" evidence="1">
    <location>
        <begin position="125"/>
        <end position="160"/>
    </location>
</feature>
<feature type="compositionally biased region" description="Pro residues" evidence="1">
    <location>
        <begin position="63"/>
        <end position="78"/>
    </location>
</feature>
<dbReference type="Proteomes" id="UP000515165">
    <property type="component" value="Chromosome 3"/>
</dbReference>
<feature type="region of interest" description="Disordered" evidence="1">
    <location>
        <begin position="50"/>
        <end position="100"/>
    </location>
</feature>
<accession>A0A6J2CQ60</accession>
<reference evidence="3" key="1">
    <citation type="submission" date="2025-08" db="UniProtKB">
        <authorList>
            <consortium name="RefSeq"/>
        </authorList>
    </citation>
    <scope>IDENTIFICATION</scope>
    <source>
        <tissue evidence="3">Blood</tissue>
    </source>
</reference>
<evidence type="ECO:0000313" key="2">
    <source>
        <dbReference type="Proteomes" id="UP000515165"/>
    </source>
</evidence>
<evidence type="ECO:0000313" key="3">
    <source>
        <dbReference type="RefSeq" id="XP_027446465.1"/>
    </source>
</evidence>
<name>A0A6J2CQ60_ZALCA</name>
<feature type="compositionally biased region" description="Pro residues" evidence="1">
    <location>
        <begin position="89"/>
        <end position="99"/>
    </location>
</feature>
<gene>
    <name evidence="3" type="primary">LOC113920351</name>
</gene>
<sequence>MDYYLCMQVLLKRPICEQWPFPRCPNIKIAPQLLFAEPVTVRRAAAEPASCPGARCAGHRPPLTAPPASPRPRPPRAPLPTGRATCPRGPAPSRNPRPSPFSWVLAELPNLGRDPPFPLRIRPGTKAESRGIRPGTKAESRGVRPGTKAESRGIRPDTKAKSRNGVAWTIHIEWMVSYPRSSIS</sequence>
<feature type="region of interest" description="Disordered" evidence="1">
    <location>
        <begin position="115"/>
        <end position="163"/>
    </location>
</feature>
<keyword evidence="2" id="KW-1185">Reference proteome</keyword>